<evidence type="ECO:0000313" key="3">
    <source>
        <dbReference type="Proteomes" id="UP001586593"/>
    </source>
</evidence>
<name>A0ABR3V1G6_9PEZI</name>
<sequence>MLCSINRKFKLSLSLCARGTGNPAEPSSDDKDHGTDDRHERPPARALEQEPHAGAGVGVLGAAARGGAVRQGAVDEDGAGAVDVADVDEALVERGVVAVADQLVQDGAVAGVVAAALDGGVAGAGDGLGLVAVRALVVEAGRPPPRPGRRA</sequence>
<proteinExistence type="predicted"/>
<evidence type="ECO:0000313" key="2">
    <source>
        <dbReference type="EMBL" id="KAL1835098.1"/>
    </source>
</evidence>
<protein>
    <submittedName>
        <fullName evidence="2">Uncharacterized protein</fullName>
    </submittedName>
</protein>
<organism evidence="2 3">
    <name type="scientific">Phialemonium thermophilum</name>
    <dbReference type="NCBI Taxonomy" id="223376"/>
    <lineage>
        <taxon>Eukaryota</taxon>
        <taxon>Fungi</taxon>
        <taxon>Dikarya</taxon>
        <taxon>Ascomycota</taxon>
        <taxon>Pezizomycotina</taxon>
        <taxon>Sordariomycetes</taxon>
        <taxon>Sordariomycetidae</taxon>
        <taxon>Cephalothecales</taxon>
        <taxon>Cephalothecaceae</taxon>
        <taxon>Phialemonium</taxon>
    </lineage>
</organism>
<keyword evidence="3" id="KW-1185">Reference proteome</keyword>
<feature type="region of interest" description="Disordered" evidence="1">
    <location>
        <begin position="17"/>
        <end position="56"/>
    </location>
</feature>
<reference evidence="2 3" key="1">
    <citation type="journal article" date="2024" name="Commun. Biol.">
        <title>Comparative genomic analysis of thermophilic fungi reveals convergent evolutionary adaptations and gene losses.</title>
        <authorList>
            <person name="Steindorff A.S."/>
            <person name="Aguilar-Pontes M.V."/>
            <person name="Robinson A.J."/>
            <person name="Andreopoulos B."/>
            <person name="LaButti K."/>
            <person name="Kuo A."/>
            <person name="Mondo S."/>
            <person name="Riley R."/>
            <person name="Otillar R."/>
            <person name="Haridas S."/>
            <person name="Lipzen A."/>
            <person name="Grimwood J."/>
            <person name="Schmutz J."/>
            <person name="Clum A."/>
            <person name="Reid I.D."/>
            <person name="Moisan M.C."/>
            <person name="Butler G."/>
            <person name="Nguyen T.T.M."/>
            <person name="Dewar K."/>
            <person name="Conant G."/>
            <person name="Drula E."/>
            <person name="Henrissat B."/>
            <person name="Hansel C."/>
            <person name="Singer S."/>
            <person name="Hutchinson M.I."/>
            <person name="de Vries R.P."/>
            <person name="Natvig D.O."/>
            <person name="Powell A.J."/>
            <person name="Tsang A."/>
            <person name="Grigoriev I.V."/>
        </authorList>
    </citation>
    <scope>NUCLEOTIDE SEQUENCE [LARGE SCALE GENOMIC DNA]</scope>
    <source>
        <strain evidence="2 3">ATCC 24622</strain>
    </source>
</reference>
<comment type="caution">
    <text evidence="2">The sequence shown here is derived from an EMBL/GenBank/DDBJ whole genome shotgun (WGS) entry which is preliminary data.</text>
</comment>
<accession>A0ABR3V1G6</accession>
<dbReference type="EMBL" id="JAZHXJ010003526">
    <property type="protein sequence ID" value="KAL1835098.1"/>
    <property type="molecule type" value="Genomic_DNA"/>
</dbReference>
<feature type="compositionally biased region" description="Basic and acidic residues" evidence="1">
    <location>
        <begin position="28"/>
        <end position="51"/>
    </location>
</feature>
<gene>
    <name evidence="2" type="ORF">VTK73DRAFT_6274</name>
</gene>
<evidence type="ECO:0000256" key="1">
    <source>
        <dbReference type="SAM" id="MobiDB-lite"/>
    </source>
</evidence>
<dbReference type="Proteomes" id="UP001586593">
    <property type="component" value="Unassembled WGS sequence"/>
</dbReference>